<dbReference type="GO" id="GO:0015074">
    <property type="term" value="P:DNA integration"/>
    <property type="evidence" value="ECO:0007669"/>
    <property type="project" value="InterPro"/>
</dbReference>
<dbReference type="Gene3D" id="3.30.420.10">
    <property type="entry name" value="Ribonuclease H-like superfamily/Ribonuclease H"/>
    <property type="match status" value="1"/>
</dbReference>
<evidence type="ECO:0000256" key="1">
    <source>
        <dbReference type="SAM" id="MobiDB-lite"/>
    </source>
</evidence>
<dbReference type="Pfam" id="PF09299">
    <property type="entry name" value="Mu-transpos_C"/>
    <property type="match status" value="1"/>
</dbReference>
<accession>A0A1H3TVY5</accession>
<dbReference type="InterPro" id="IPR012337">
    <property type="entry name" value="RNaseH-like_sf"/>
</dbReference>
<protein>
    <submittedName>
        <fullName evidence="3">DDE-type integrase/transposase/recombinase</fullName>
    </submittedName>
    <submittedName>
        <fullName evidence="4">Putative transposase</fullName>
    </submittedName>
</protein>
<dbReference type="EMBL" id="CP065748">
    <property type="protein sequence ID" value="QPS84693.1"/>
    <property type="molecule type" value="Genomic_DNA"/>
</dbReference>
<dbReference type="EMBL" id="FNPE01000033">
    <property type="protein sequence ID" value="SDZ54366.1"/>
    <property type="molecule type" value="Genomic_DNA"/>
</dbReference>
<dbReference type="GO" id="GO:0003676">
    <property type="term" value="F:nucleic acid binding"/>
    <property type="evidence" value="ECO:0007669"/>
    <property type="project" value="InterPro"/>
</dbReference>
<evidence type="ECO:0000313" key="3">
    <source>
        <dbReference type="EMBL" id="QPS84693.1"/>
    </source>
</evidence>
<dbReference type="PROSITE" id="PS50994">
    <property type="entry name" value="INTEGRASE"/>
    <property type="match status" value="1"/>
</dbReference>
<feature type="region of interest" description="Disordered" evidence="1">
    <location>
        <begin position="565"/>
        <end position="618"/>
    </location>
</feature>
<reference evidence="3 6" key="2">
    <citation type="submission" date="2020-12" db="EMBL/GenBank/DDBJ databases">
        <title>FDA dAtabase for Regulatory Grade micrObial Sequences (FDA-ARGOS): Supporting development and validation of Infectious Disease Dx tests.</title>
        <authorList>
            <person name="Sproer C."/>
            <person name="Gronow S."/>
            <person name="Severitt S."/>
            <person name="Schroder I."/>
            <person name="Tallon L."/>
            <person name="Sadzewicz L."/>
            <person name="Zhao X."/>
            <person name="Boylan J."/>
            <person name="Ott S."/>
            <person name="Bowen H."/>
            <person name="Vavikolanu K."/>
            <person name="Mehta A."/>
            <person name="Aluvathingal J."/>
            <person name="Nadendla S."/>
            <person name="Lowell S."/>
            <person name="Myers T."/>
            <person name="Yan Y."/>
            <person name="Sichtig H."/>
        </authorList>
    </citation>
    <scope>NUCLEOTIDE SEQUENCE [LARGE SCALE GENOMIC DNA]</scope>
    <source>
        <strain evidence="3 6">FDAARGOS_890</strain>
    </source>
</reference>
<feature type="domain" description="Integrase catalytic" evidence="2">
    <location>
        <begin position="226"/>
        <end position="426"/>
    </location>
</feature>
<dbReference type="SUPFAM" id="SSF53098">
    <property type="entry name" value="Ribonuclease H-like"/>
    <property type="match status" value="1"/>
</dbReference>
<dbReference type="InterPro" id="IPR001584">
    <property type="entry name" value="Integrase_cat-core"/>
</dbReference>
<dbReference type="AlphaFoldDB" id="A0A1H3TVY5"/>
<dbReference type="KEGG" id="dla:I6G47_23140"/>
<evidence type="ECO:0000313" key="5">
    <source>
        <dbReference type="Proteomes" id="UP000183417"/>
    </source>
</evidence>
<organism evidence="4 5">
    <name type="scientific">Delftia lacustris</name>
    <dbReference type="NCBI Taxonomy" id="558537"/>
    <lineage>
        <taxon>Bacteria</taxon>
        <taxon>Pseudomonadati</taxon>
        <taxon>Pseudomonadota</taxon>
        <taxon>Betaproteobacteria</taxon>
        <taxon>Burkholderiales</taxon>
        <taxon>Comamonadaceae</taxon>
        <taxon>Delftia</taxon>
    </lineage>
</organism>
<dbReference type="InterPro" id="IPR036397">
    <property type="entry name" value="RNaseH_sf"/>
</dbReference>
<evidence type="ECO:0000313" key="4">
    <source>
        <dbReference type="EMBL" id="SDZ54366.1"/>
    </source>
</evidence>
<proteinExistence type="predicted"/>
<gene>
    <name evidence="3" type="ORF">I6G47_23140</name>
    <name evidence="4" type="ORF">SAMN05421547_13323</name>
</gene>
<dbReference type="Proteomes" id="UP000595064">
    <property type="component" value="Chromosome"/>
</dbReference>
<reference evidence="4 5" key="1">
    <citation type="submission" date="2016-10" db="EMBL/GenBank/DDBJ databases">
        <authorList>
            <person name="de Groot N.N."/>
        </authorList>
    </citation>
    <scope>NUCLEOTIDE SEQUENCE [LARGE SCALE GENOMIC DNA]</scope>
    <source>
        <strain evidence="4 5">LMG 24775</strain>
    </source>
</reference>
<evidence type="ECO:0000259" key="2">
    <source>
        <dbReference type="PROSITE" id="PS50994"/>
    </source>
</evidence>
<sequence>MVFKQKACIVRRVLSTDRVIIEDIDTGRSEVAFINQLSSITTLVPEHEAGATGEMVAGPSALPPALLAFTAAEIAKAEKRLDVIAPLLAMRKRSRKDVEDHARQSGVSAVTLYKWIKNYNGCGSLVGLMDGKRGAPSVKKLDERVEQFIQEAIDQLYLSSQQLTPRDIYQTVKDRCELERKPVPHENTVRNRIAALPLNRVRRKRGQVALADKDMPTPGVFPEPVNPLNPVQIDHVQLDMIVVFSDTRMPWGRPWLTLVIDCLTRVIIGFYLSMDRPSAVAAGMALAMGMLPKQDYLASLGLPGRWPVHGKIRKVLCDNAKEFRGEALKFGCKENAIDLELRPVKQPRYGAYIERLVGNVNMMLRKKPGTTFSNPQQRGTYDSKKKSAYTLHELEIEIADWVVNHYHVHKHGALMKPPLIVWEEKILGTDGAMAAGLPIQIADPEKLKLDFLPLESRVVSPSGVRMNKADYYHEALNRWINASDPDHPSEKRKFTVKYHPRRRREVWFLDPEVKQYVKLDRYPFQAPGDDEVDGYVGVEEHIAIEARRQHEGSQLEDKKAKAGYRLRSAHREANAVADTKRVRRKPPSSSPRSGGADRSVVETQMQPAREPVGSGANPFEAFLSKKITGFNA</sequence>
<keyword evidence="6" id="KW-1185">Reference proteome</keyword>
<evidence type="ECO:0000313" key="6">
    <source>
        <dbReference type="Proteomes" id="UP000595064"/>
    </source>
</evidence>
<name>A0A1H3TVY5_9BURK</name>
<dbReference type="InterPro" id="IPR015378">
    <property type="entry name" value="Transposase-like_Mu_C"/>
</dbReference>
<dbReference type="Proteomes" id="UP000183417">
    <property type="component" value="Unassembled WGS sequence"/>
</dbReference>